<dbReference type="SUPFAM" id="SSF53098">
    <property type="entry name" value="Ribonuclease H-like"/>
    <property type="match status" value="1"/>
</dbReference>
<evidence type="ECO:0000313" key="2">
    <source>
        <dbReference type="EMBL" id="KAF0703413.1"/>
    </source>
</evidence>
<protein>
    <submittedName>
        <fullName evidence="2">Zinc finger MYM-type protein 1-like</fullName>
    </submittedName>
</protein>
<comment type="caution">
    <text evidence="2">The sequence shown here is derived from an EMBL/GenBank/DDBJ whole genome shotgun (WGS) entry which is preliminary data.</text>
</comment>
<proteinExistence type="predicted"/>
<dbReference type="InterPro" id="IPR025398">
    <property type="entry name" value="DUF4371"/>
</dbReference>
<dbReference type="Pfam" id="PF14291">
    <property type="entry name" value="DUF4371"/>
    <property type="match status" value="1"/>
</dbReference>
<dbReference type="AlphaFoldDB" id="A0A6G0VNV8"/>
<feature type="domain" description="DUF4371" evidence="1">
    <location>
        <begin position="12"/>
        <end position="129"/>
    </location>
</feature>
<keyword evidence="3" id="KW-1185">Reference proteome</keyword>
<sequence length="403" mass="46080">MKSHLESDTRSKYLSPQVQNEIITIYGDILIKKLVDKVNESKCFSVMADETTDVSVSEQLTICVRYLSGTGSNIEINEDFLKFYEISSLTGKDLASSILNGLNSCGLDCDFLNGQGYDGAANMAGQFKGAQAIIRSKHPKASNVHCAAHSLNLAVSSACNMQSIRNCLGIIEKYYCFFNFPKRNNEFLEVINNGDWEPKVKTLKRLCMTRWVQRYDAINDFIELFPCVTTALSNISEWNDSSRTDANMMLKAIDSEFLVSLQVIKQLQRKNIDLKEIVNLASTSMTVLENLRKNVENEFKKMFKEAQRMAEIMGIEISTKRIINRQKNRSNYLSSNNSLSPEDYYRVSICIPFIESFISQINERFLAHQNIFKGFQCLFDDTNSTVIGKKRHRKKRHGKKRQY</sequence>
<organism evidence="2 3">
    <name type="scientific">Aphis craccivora</name>
    <name type="common">Cowpea aphid</name>
    <dbReference type="NCBI Taxonomy" id="307492"/>
    <lineage>
        <taxon>Eukaryota</taxon>
        <taxon>Metazoa</taxon>
        <taxon>Ecdysozoa</taxon>
        <taxon>Arthropoda</taxon>
        <taxon>Hexapoda</taxon>
        <taxon>Insecta</taxon>
        <taxon>Pterygota</taxon>
        <taxon>Neoptera</taxon>
        <taxon>Paraneoptera</taxon>
        <taxon>Hemiptera</taxon>
        <taxon>Sternorrhyncha</taxon>
        <taxon>Aphidomorpha</taxon>
        <taxon>Aphidoidea</taxon>
        <taxon>Aphididae</taxon>
        <taxon>Aphidini</taxon>
        <taxon>Aphis</taxon>
        <taxon>Aphis</taxon>
    </lineage>
</organism>
<dbReference type="EMBL" id="VUJU01013905">
    <property type="protein sequence ID" value="KAF0703413.1"/>
    <property type="molecule type" value="Genomic_DNA"/>
</dbReference>
<accession>A0A6G0VNV8</accession>
<dbReference type="InterPro" id="IPR052958">
    <property type="entry name" value="IFN-induced_PKR_regulator"/>
</dbReference>
<reference evidence="2 3" key="1">
    <citation type="submission" date="2019-08" db="EMBL/GenBank/DDBJ databases">
        <title>Whole genome of Aphis craccivora.</title>
        <authorList>
            <person name="Voronova N.V."/>
            <person name="Shulinski R.S."/>
            <person name="Bandarenka Y.V."/>
            <person name="Zhorov D.G."/>
            <person name="Warner D."/>
        </authorList>
    </citation>
    <scope>NUCLEOTIDE SEQUENCE [LARGE SCALE GENOMIC DNA]</scope>
    <source>
        <strain evidence="2">180601</strain>
        <tissue evidence="2">Whole Body</tissue>
    </source>
</reference>
<evidence type="ECO:0000313" key="3">
    <source>
        <dbReference type="Proteomes" id="UP000478052"/>
    </source>
</evidence>
<dbReference type="PANTHER" id="PTHR46289:SF14">
    <property type="entry name" value="DUF4371 DOMAIN-CONTAINING PROTEIN"/>
    <property type="match status" value="1"/>
</dbReference>
<dbReference type="OrthoDB" id="6611984at2759"/>
<dbReference type="Proteomes" id="UP000478052">
    <property type="component" value="Unassembled WGS sequence"/>
</dbReference>
<dbReference type="InterPro" id="IPR012337">
    <property type="entry name" value="RNaseH-like_sf"/>
</dbReference>
<name>A0A6G0VNV8_APHCR</name>
<dbReference type="PANTHER" id="PTHR46289">
    <property type="entry name" value="52 KDA REPRESSOR OF THE INHIBITOR OF THE PROTEIN KINASE-LIKE PROTEIN-RELATED"/>
    <property type="match status" value="1"/>
</dbReference>
<evidence type="ECO:0000259" key="1">
    <source>
        <dbReference type="Pfam" id="PF14291"/>
    </source>
</evidence>
<gene>
    <name evidence="2" type="ORF">FWK35_00032425</name>
</gene>